<dbReference type="Pfam" id="PF14111">
    <property type="entry name" value="DUF4283"/>
    <property type="match status" value="1"/>
</dbReference>
<feature type="region of interest" description="Disordered" evidence="1">
    <location>
        <begin position="562"/>
        <end position="603"/>
    </location>
</feature>
<keyword evidence="4" id="KW-1185">Reference proteome</keyword>
<organism evidence="3 4">
    <name type="scientific">Solanum stoloniferum</name>
    <dbReference type="NCBI Taxonomy" id="62892"/>
    <lineage>
        <taxon>Eukaryota</taxon>
        <taxon>Viridiplantae</taxon>
        <taxon>Streptophyta</taxon>
        <taxon>Embryophyta</taxon>
        <taxon>Tracheophyta</taxon>
        <taxon>Spermatophyta</taxon>
        <taxon>Magnoliopsida</taxon>
        <taxon>eudicotyledons</taxon>
        <taxon>Gunneridae</taxon>
        <taxon>Pentapetalae</taxon>
        <taxon>asterids</taxon>
        <taxon>lamiids</taxon>
        <taxon>Solanales</taxon>
        <taxon>Solanaceae</taxon>
        <taxon>Solanoideae</taxon>
        <taxon>Solaneae</taxon>
        <taxon>Solanum</taxon>
    </lineage>
</organism>
<feature type="compositionally biased region" description="Polar residues" evidence="1">
    <location>
        <begin position="376"/>
        <end position="397"/>
    </location>
</feature>
<evidence type="ECO:0000256" key="1">
    <source>
        <dbReference type="SAM" id="MobiDB-lite"/>
    </source>
</evidence>
<reference evidence="3 4" key="1">
    <citation type="submission" date="2024-05" db="EMBL/GenBank/DDBJ databases">
        <title>De novo assembly of an allotetraploid wild potato.</title>
        <authorList>
            <person name="Hosaka A.J."/>
        </authorList>
    </citation>
    <scope>NUCLEOTIDE SEQUENCE [LARGE SCALE GENOMIC DNA]</scope>
    <source>
        <tissue evidence="3">Young leaves</tissue>
    </source>
</reference>
<proteinExistence type="predicted"/>
<sequence length="678" mass="77563">MSTTVDLSVLGDRRRLTAPQTKEISSKLDQFPPLPSKVWNKNFCQNPQNFVPPNQILPGLVPVSKAMENPKPTYANLATNRSSRNSRIRLQPKPHEIQNGKPVVSFSKEENEMLAQTCKWAIIGKFSQIRPSIDIIRREFTKIIPGKGNIKIRAYDMHHVFLDFDNIEDHLNVLSRNFIHLGGLDIMKIMKWSTTFKPNSDHSLAPVWVNLPDLKWHLFEWNAICRILEPIGTPLLLDKATLTKTRPTIAKVRVEIDLTKPFIDEVILEITNRDGLTEMINQRTEYETIPAFCSHCKMQGHRDENCRKLHPNLQTNEAENTLSEQKTMQATTNVEVTTDTTNLMDRTTQNSKESPDEINEEQEWQTVTNRKGKYINKSNSNGKISQTNQDRGTSSSSEISKMWVSSISSEIVNLRLSEPTNKGTEDMEVTTHNETIPAEMNFSRSNTLRTSTKRKEKKAERKERKAHHLQIIKNNTMKVKHNKETAYLEVKLDDQITSQLVEVVNSEKTKNLNKKKKFSSIVQIPPDIVFDNKDSVSVEIHQLNSSTAPFFGLNQNPLENITGRKAKEKEKLSLPDDPRSRNKGPQGEFITPTHNESHEDSTFKDCEEDLYMINVEEEYSTALSYDEAIRGDIPSLTCVVVDQSNQVHHKVEYYNNLSPRGRIDHQNKLSLPPTVSHD</sequence>
<dbReference type="AlphaFoldDB" id="A0ABD2TT46"/>
<evidence type="ECO:0000259" key="2">
    <source>
        <dbReference type="Pfam" id="PF14111"/>
    </source>
</evidence>
<name>A0ABD2TT46_9SOLN</name>
<feature type="compositionally biased region" description="Basic and acidic residues" evidence="1">
    <location>
        <begin position="565"/>
        <end position="580"/>
    </location>
</feature>
<gene>
    <name evidence="3" type="ORF">AABB24_016156</name>
</gene>
<evidence type="ECO:0000313" key="4">
    <source>
        <dbReference type="Proteomes" id="UP001627284"/>
    </source>
</evidence>
<feature type="region of interest" description="Disordered" evidence="1">
    <location>
        <begin position="658"/>
        <end position="678"/>
    </location>
</feature>
<dbReference type="PANTHER" id="PTHR31286:SF164">
    <property type="entry name" value="ZINC FINGER, CCHC-TYPE"/>
    <property type="match status" value="1"/>
</dbReference>
<dbReference type="EMBL" id="JBJKTR010000009">
    <property type="protein sequence ID" value="KAL3359453.1"/>
    <property type="molecule type" value="Genomic_DNA"/>
</dbReference>
<evidence type="ECO:0000313" key="3">
    <source>
        <dbReference type="EMBL" id="KAL3359453.1"/>
    </source>
</evidence>
<comment type="caution">
    <text evidence="3">The sequence shown here is derived from an EMBL/GenBank/DDBJ whole genome shotgun (WGS) entry which is preliminary data.</text>
</comment>
<dbReference type="PANTHER" id="PTHR31286">
    <property type="entry name" value="GLYCINE-RICH CELL WALL STRUCTURAL PROTEIN 1.8-LIKE"/>
    <property type="match status" value="1"/>
</dbReference>
<accession>A0ABD2TT46</accession>
<dbReference type="InterPro" id="IPR040256">
    <property type="entry name" value="At4g02000-like"/>
</dbReference>
<dbReference type="Proteomes" id="UP001627284">
    <property type="component" value="Unassembled WGS sequence"/>
</dbReference>
<feature type="domain" description="DUF4283" evidence="2">
    <location>
        <begin position="115"/>
        <end position="199"/>
    </location>
</feature>
<feature type="region of interest" description="Disordered" evidence="1">
    <location>
        <begin position="346"/>
        <end position="397"/>
    </location>
</feature>
<protein>
    <recommendedName>
        <fullName evidence="2">DUF4283 domain-containing protein</fullName>
    </recommendedName>
</protein>
<dbReference type="InterPro" id="IPR025558">
    <property type="entry name" value="DUF4283"/>
</dbReference>